<dbReference type="PANTHER" id="PTHR43176:SF3">
    <property type="entry name" value="3-HYDROXYISOBUTYRYL-COA HYDROLASE, MITOCHONDRIAL"/>
    <property type="match status" value="1"/>
</dbReference>
<reference evidence="5" key="1">
    <citation type="submission" date="2023-07" db="EMBL/GenBank/DDBJ databases">
        <title>Degradation of tert-butanol by M. austroafricanum TBA100.</title>
        <authorList>
            <person name="Helbich S."/>
            <person name="Vainshtein Y."/>
        </authorList>
    </citation>
    <scope>NUCLEOTIDE SEQUENCE</scope>
    <source>
        <strain evidence="5">TBA100</strain>
    </source>
</reference>
<evidence type="ECO:0000256" key="2">
    <source>
        <dbReference type="ARBA" id="ARBA00011915"/>
    </source>
</evidence>
<dbReference type="EC" id="3.1.2.4" evidence="2"/>
<sequence>MTADLSAKPSLTVVGRLATLTLRKPAAINAIGPEEIDSLTVLLEAAVANPAVATIAIRGEGERGFCAGGDIKRVRTMIVSGDLDGLAAFWAAEYRLDHLIATCPKPVVSIAHGLTLGGGMGLASHAAHRVVTDSTRMGMPEVLIGLSPDVGGLWLYSRAPGRTGVYAALTAAHLSAGDAVYMRLADHYVPDERVEDLTERLQHMSAEEALRDFDGRPPSWVADQRAAIDDVFGRPSVAEIAAAAEAADSEAASRAHAALTSGSPTALSVTFEALRRAADMADLAECLDQDLRVGQHCARHPDLIEGIRARVVDKDRAPRWCPSTLAEVSPDAVASFFARIGTPLQVRDW</sequence>
<dbReference type="EMBL" id="JAUHTC010000021">
    <property type="protein sequence ID" value="MDN4517143.1"/>
    <property type="molecule type" value="Genomic_DNA"/>
</dbReference>
<comment type="caution">
    <text evidence="5">The sequence shown here is derived from an EMBL/GenBank/DDBJ whole genome shotgun (WGS) entry which is preliminary data.</text>
</comment>
<dbReference type="InterPro" id="IPR032259">
    <property type="entry name" value="HIBYL-CoA-H"/>
</dbReference>
<dbReference type="PANTHER" id="PTHR43176">
    <property type="entry name" value="3-HYDROXYISOBUTYRYL-COA HYDROLASE-RELATED"/>
    <property type="match status" value="1"/>
</dbReference>
<keyword evidence="6" id="KW-1185">Reference proteome</keyword>
<dbReference type="Pfam" id="PF16113">
    <property type="entry name" value="ECH_2"/>
    <property type="match status" value="1"/>
</dbReference>
<organism evidence="5 6">
    <name type="scientific">Mycolicibacterium austroafricanum</name>
    <name type="common">Mycobacterium austroafricanum</name>
    <dbReference type="NCBI Taxonomy" id="39687"/>
    <lineage>
        <taxon>Bacteria</taxon>
        <taxon>Bacillati</taxon>
        <taxon>Actinomycetota</taxon>
        <taxon>Actinomycetes</taxon>
        <taxon>Mycobacteriales</taxon>
        <taxon>Mycobacteriaceae</taxon>
        <taxon>Mycolicibacterium</taxon>
    </lineage>
</organism>
<dbReference type="SUPFAM" id="SSF52096">
    <property type="entry name" value="ClpP/crotonase"/>
    <property type="match status" value="1"/>
</dbReference>
<dbReference type="InterPro" id="IPR029045">
    <property type="entry name" value="ClpP/crotonase-like_dom_sf"/>
</dbReference>
<feature type="domain" description="Enoyl-CoA hydratase/isomerase" evidence="4">
    <location>
        <begin position="18"/>
        <end position="337"/>
    </location>
</feature>
<comment type="catalytic activity">
    <reaction evidence="1">
        <text>3-hydroxy-2-methylpropanoyl-CoA + H2O = 3-hydroxy-2-methylpropanoate + CoA + H(+)</text>
        <dbReference type="Rhea" id="RHEA:20888"/>
        <dbReference type="ChEBI" id="CHEBI:11805"/>
        <dbReference type="ChEBI" id="CHEBI:15377"/>
        <dbReference type="ChEBI" id="CHEBI:15378"/>
        <dbReference type="ChEBI" id="CHEBI:57287"/>
        <dbReference type="ChEBI" id="CHEBI:57340"/>
        <dbReference type="EC" id="3.1.2.4"/>
    </reaction>
</comment>
<dbReference type="InterPro" id="IPR045004">
    <property type="entry name" value="ECH_dom"/>
</dbReference>
<proteinExistence type="predicted"/>
<evidence type="ECO:0000256" key="3">
    <source>
        <dbReference type="ARBA" id="ARBA00022801"/>
    </source>
</evidence>
<name>A0ABT8H8R1_MYCAO</name>
<keyword evidence="3 5" id="KW-0378">Hydrolase</keyword>
<accession>A0ABT8H8R1</accession>
<gene>
    <name evidence="5" type="ORF">QYF68_04800</name>
</gene>
<dbReference type="CDD" id="cd06558">
    <property type="entry name" value="crotonase-like"/>
    <property type="match status" value="1"/>
</dbReference>
<protein>
    <recommendedName>
        <fullName evidence="2">3-hydroxyisobutyryl-CoA hydrolase</fullName>
        <ecNumber evidence="2">3.1.2.4</ecNumber>
    </recommendedName>
</protein>
<evidence type="ECO:0000313" key="6">
    <source>
        <dbReference type="Proteomes" id="UP001172687"/>
    </source>
</evidence>
<dbReference type="GO" id="GO:0016787">
    <property type="term" value="F:hydrolase activity"/>
    <property type="evidence" value="ECO:0007669"/>
    <property type="project" value="UniProtKB-KW"/>
</dbReference>
<evidence type="ECO:0000313" key="5">
    <source>
        <dbReference type="EMBL" id="MDN4517143.1"/>
    </source>
</evidence>
<dbReference type="Proteomes" id="UP001172687">
    <property type="component" value="Unassembled WGS sequence"/>
</dbReference>
<evidence type="ECO:0000259" key="4">
    <source>
        <dbReference type="Pfam" id="PF16113"/>
    </source>
</evidence>
<dbReference type="Gene3D" id="3.90.226.10">
    <property type="entry name" value="2-enoyl-CoA Hydratase, Chain A, domain 1"/>
    <property type="match status" value="1"/>
</dbReference>
<dbReference type="RefSeq" id="WP_301161275.1">
    <property type="nucleotide sequence ID" value="NZ_JAUHTC010000021.1"/>
</dbReference>
<evidence type="ECO:0000256" key="1">
    <source>
        <dbReference type="ARBA" id="ARBA00001709"/>
    </source>
</evidence>
<dbReference type="NCBIfam" id="NF004127">
    <property type="entry name" value="PRK05617.1"/>
    <property type="match status" value="1"/>
</dbReference>